<organism evidence="5 6">
    <name type="scientific">Actinomadura macrotermitis</name>
    <dbReference type="NCBI Taxonomy" id="2585200"/>
    <lineage>
        <taxon>Bacteria</taxon>
        <taxon>Bacillati</taxon>
        <taxon>Actinomycetota</taxon>
        <taxon>Actinomycetes</taxon>
        <taxon>Streptosporangiales</taxon>
        <taxon>Thermomonosporaceae</taxon>
        <taxon>Actinomadura</taxon>
    </lineage>
</organism>
<evidence type="ECO:0000259" key="4">
    <source>
        <dbReference type="Pfam" id="PF00171"/>
    </source>
</evidence>
<gene>
    <name evidence="5" type="primary">davD_1</name>
    <name evidence="5" type="ORF">ACRB68_07170</name>
</gene>
<evidence type="ECO:0000256" key="2">
    <source>
        <dbReference type="ARBA" id="ARBA00023002"/>
    </source>
</evidence>
<feature type="region of interest" description="Disordered" evidence="3">
    <location>
        <begin position="1"/>
        <end position="21"/>
    </location>
</feature>
<dbReference type="GO" id="GO:0102810">
    <property type="term" value="F:glutarate-semialdehyde dehydrogenase (NADP+) activity"/>
    <property type="evidence" value="ECO:0007669"/>
    <property type="project" value="UniProtKB-EC"/>
</dbReference>
<evidence type="ECO:0000313" key="5">
    <source>
        <dbReference type="EMBL" id="MQY02684.1"/>
    </source>
</evidence>
<reference evidence="5 6" key="1">
    <citation type="submission" date="2019-10" db="EMBL/GenBank/DDBJ databases">
        <title>Actinomadura rubteroloni sp. nov. and Actinomadura macrotermitis sp. nov., isolated from the gut of fungus growing-termite Macrotermes natalensis.</title>
        <authorList>
            <person name="Benndorf R."/>
            <person name="Martin K."/>
            <person name="Kuefner M."/>
            <person name="De Beer W."/>
            <person name="Kaster A.-K."/>
            <person name="Vollmers J."/>
            <person name="Poulsen M."/>
            <person name="Beemelmanns C."/>
        </authorList>
    </citation>
    <scope>NUCLEOTIDE SEQUENCE [LARGE SCALE GENOMIC DNA]</scope>
    <source>
        <strain evidence="5 6">RB68</strain>
    </source>
</reference>
<dbReference type="InterPro" id="IPR016161">
    <property type="entry name" value="Ald_DH/histidinol_DH"/>
</dbReference>
<accession>A0A7K0BPQ2</accession>
<dbReference type="FunFam" id="3.40.605.10:FF:000007">
    <property type="entry name" value="NAD/NADP-dependent betaine aldehyde dehydrogenase"/>
    <property type="match status" value="1"/>
</dbReference>
<dbReference type="SUPFAM" id="SSF53720">
    <property type="entry name" value="ALDH-like"/>
    <property type="match status" value="1"/>
</dbReference>
<dbReference type="InterPro" id="IPR016163">
    <property type="entry name" value="Ald_DH_C"/>
</dbReference>
<dbReference type="GO" id="GO:0004777">
    <property type="term" value="F:succinate-semialdehyde dehydrogenase (NAD+) activity"/>
    <property type="evidence" value="ECO:0007669"/>
    <property type="project" value="TreeGrafter"/>
</dbReference>
<dbReference type="Gene3D" id="3.40.605.10">
    <property type="entry name" value="Aldehyde Dehydrogenase, Chain A, domain 1"/>
    <property type="match status" value="1"/>
</dbReference>
<comment type="similarity">
    <text evidence="1">Belongs to the aldehyde dehydrogenase family.</text>
</comment>
<dbReference type="AlphaFoldDB" id="A0A7K0BPQ2"/>
<feature type="domain" description="Aldehyde dehydrogenase" evidence="4">
    <location>
        <begin position="19"/>
        <end position="467"/>
    </location>
</feature>
<dbReference type="InterPro" id="IPR015590">
    <property type="entry name" value="Aldehyde_DH_dom"/>
</dbReference>
<dbReference type="OrthoDB" id="6882680at2"/>
<keyword evidence="2 5" id="KW-0560">Oxidoreductase</keyword>
<dbReference type="Proteomes" id="UP000487268">
    <property type="component" value="Unassembled WGS sequence"/>
</dbReference>
<dbReference type="PANTHER" id="PTHR43353">
    <property type="entry name" value="SUCCINATE-SEMIALDEHYDE DEHYDROGENASE, MITOCHONDRIAL"/>
    <property type="match status" value="1"/>
</dbReference>
<evidence type="ECO:0000256" key="1">
    <source>
        <dbReference type="ARBA" id="ARBA00009986"/>
    </source>
</evidence>
<evidence type="ECO:0000313" key="6">
    <source>
        <dbReference type="Proteomes" id="UP000487268"/>
    </source>
</evidence>
<comment type="caution">
    <text evidence="5">The sequence shown here is derived from an EMBL/GenBank/DDBJ whole genome shotgun (WGS) entry which is preliminary data.</text>
</comment>
<dbReference type="EMBL" id="WEGH01000001">
    <property type="protein sequence ID" value="MQY02684.1"/>
    <property type="molecule type" value="Genomic_DNA"/>
</dbReference>
<dbReference type="GO" id="GO:0009450">
    <property type="term" value="P:gamma-aminobutyric acid catabolic process"/>
    <property type="evidence" value="ECO:0007669"/>
    <property type="project" value="TreeGrafter"/>
</dbReference>
<dbReference type="EC" id="1.2.1.20" evidence="5"/>
<evidence type="ECO:0000256" key="3">
    <source>
        <dbReference type="SAM" id="MobiDB-lite"/>
    </source>
</evidence>
<proteinExistence type="inferred from homology"/>
<dbReference type="Pfam" id="PF00171">
    <property type="entry name" value="Aldedh"/>
    <property type="match status" value="1"/>
</dbReference>
<keyword evidence="6" id="KW-1185">Reference proteome</keyword>
<dbReference type="Gene3D" id="3.40.309.10">
    <property type="entry name" value="Aldehyde Dehydrogenase, Chain A, domain 2"/>
    <property type="match status" value="1"/>
</dbReference>
<name>A0A7K0BPQ2_9ACTN</name>
<sequence>MSDVVPGVRLGGATTGGHDHREVLDPATGEVVGVVAEAGADDVAAAVAAASAAQPGWAAAPPAERARRLRAAADALRAPDVTEELAVLASRETGKRLAEARAEVGFSAAFLDWFADAAATGVQEHRVAGGRRFLVGRRPLGVVAAVSPWNFPLSIPARKIGAALAAGCAVVNKPSELAPLSGLRFAEVLEPFLPDGALTTVTGDGARTTVPLIDDPRVAAVSFTGSTRVGVLVAARCAASLTRPLLELGGRAPFVVRADADLDAAVEVLAVAKYRNNGASCIAANNVFVHESRYEEFVAAFADRTLALRLGDPRADATDLGPVINGEHAARLAELVADARRRGARVWQGADVPATGHFVAPAVVAAAPDMPVWDQEVFGPVVGVRPFHDDDALAREINGWDFGLGGYVCGRDTAAALAFAERLQIGIVGINTGTPNTPEVPFGGFKHSGYGREGGVAGLHEFTEPQTLSIAL</sequence>
<dbReference type="RefSeq" id="WP_153530808.1">
    <property type="nucleotide sequence ID" value="NZ_WEGH01000001.1"/>
</dbReference>
<dbReference type="PANTHER" id="PTHR43353:SF5">
    <property type="entry name" value="SUCCINATE-SEMIALDEHYDE DEHYDROGENASE, MITOCHONDRIAL"/>
    <property type="match status" value="1"/>
</dbReference>
<dbReference type="InterPro" id="IPR050740">
    <property type="entry name" value="Aldehyde_DH_Superfamily"/>
</dbReference>
<protein>
    <submittedName>
        <fullName evidence="5">Glutarate-semialdehyde dehydrogenase DavD</fullName>
        <ecNumber evidence="5">1.2.1.20</ecNumber>
    </submittedName>
</protein>
<dbReference type="InterPro" id="IPR016162">
    <property type="entry name" value="Ald_DH_N"/>
</dbReference>